<dbReference type="InterPro" id="IPR042100">
    <property type="entry name" value="Bug_dom1"/>
</dbReference>
<feature type="chain" id="PRO_5046488331" evidence="2">
    <location>
        <begin position="20"/>
        <end position="318"/>
    </location>
</feature>
<comment type="similarity">
    <text evidence="1">Belongs to the UPF0065 (bug) family.</text>
</comment>
<evidence type="ECO:0000313" key="3">
    <source>
        <dbReference type="EMBL" id="WPB85136.1"/>
    </source>
</evidence>
<protein>
    <submittedName>
        <fullName evidence="3">Tripartite tricarboxylate transporter substrate binding protein</fullName>
    </submittedName>
</protein>
<reference evidence="3 4" key="1">
    <citation type="submission" date="2023-11" db="EMBL/GenBank/DDBJ databases">
        <title>Arctic aerobic anoxygenic photoheterotroph Sediminicoccus rosea KRV36 adapts its photosynthesis to long days of polar summer.</title>
        <authorList>
            <person name="Tomasch J."/>
            <person name="Kopejtka K."/>
            <person name="Bily T."/>
            <person name="Gardiner A.T."/>
            <person name="Gardian Z."/>
            <person name="Shivaramu S."/>
            <person name="Koblizek M."/>
            <person name="Engelhardt F."/>
            <person name="Kaftan D."/>
        </authorList>
    </citation>
    <scope>NUCLEOTIDE SEQUENCE [LARGE SCALE GENOMIC DNA]</scope>
    <source>
        <strain evidence="3 4">R-30</strain>
    </source>
</reference>
<evidence type="ECO:0000313" key="4">
    <source>
        <dbReference type="Proteomes" id="UP001305521"/>
    </source>
</evidence>
<evidence type="ECO:0000256" key="1">
    <source>
        <dbReference type="ARBA" id="ARBA00006987"/>
    </source>
</evidence>
<gene>
    <name evidence="3" type="ORF">R9Z33_23985</name>
</gene>
<accession>A0ABZ0PI66</accession>
<sequence length="318" mass="33095">MNRRALVLATPFLALGAQAQELPARPIRLMVPFTTGGTTDILARILSEHGQAEFGQPIIVESRPGAGGVTGTAQVAAAAPDGTSLVMGTPGPIATAPALMSSLPYEPLRDLAPVMLVANVPNLVVVSPSSGITNIAQLIAAARARPGAIHFGSAGIGATTHLAGELFKLMTGVDIVHVPYRGSVPALTDLQGGQIQLMFENMPGAIELVRSGRLTGLAVTSPARAVAAPDIPTVAETVPGYSVVSWFALFTGGQVPAPVVQRLNAGFRRIMARPAVRQRILELGAEPADGTPEALGQLAREETERWGRVIREARISVQ</sequence>
<feature type="signal peptide" evidence="2">
    <location>
        <begin position="1"/>
        <end position="19"/>
    </location>
</feature>
<dbReference type="EMBL" id="CP137852">
    <property type="protein sequence ID" value="WPB85136.1"/>
    <property type="molecule type" value="Genomic_DNA"/>
</dbReference>
<evidence type="ECO:0000256" key="2">
    <source>
        <dbReference type="SAM" id="SignalP"/>
    </source>
</evidence>
<proteinExistence type="inferred from homology"/>
<dbReference type="RefSeq" id="WP_318649102.1">
    <property type="nucleotide sequence ID" value="NZ_CP137852.1"/>
</dbReference>
<dbReference type="PANTHER" id="PTHR42928">
    <property type="entry name" value="TRICARBOXYLATE-BINDING PROTEIN"/>
    <property type="match status" value="1"/>
</dbReference>
<dbReference type="SUPFAM" id="SSF53850">
    <property type="entry name" value="Periplasmic binding protein-like II"/>
    <property type="match status" value="1"/>
</dbReference>
<dbReference type="PIRSF" id="PIRSF017082">
    <property type="entry name" value="YflP"/>
    <property type="match status" value="1"/>
</dbReference>
<dbReference type="Gene3D" id="3.40.190.150">
    <property type="entry name" value="Bordetella uptake gene, domain 1"/>
    <property type="match status" value="1"/>
</dbReference>
<keyword evidence="4" id="KW-1185">Reference proteome</keyword>
<dbReference type="InterPro" id="IPR005064">
    <property type="entry name" value="BUG"/>
</dbReference>
<dbReference type="Proteomes" id="UP001305521">
    <property type="component" value="Chromosome"/>
</dbReference>
<organism evidence="3 4">
    <name type="scientific">Sediminicoccus rosea</name>
    <dbReference type="NCBI Taxonomy" id="1225128"/>
    <lineage>
        <taxon>Bacteria</taxon>
        <taxon>Pseudomonadati</taxon>
        <taxon>Pseudomonadota</taxon>
        <taxon>Alphaproteobacteria</taxon>
        <taxon>Acetobacterales</taxon>
        <taxon>Roseomonadaceae</taxon>
        <taxon>Sediminicoccus</taxon>
    </lineage>
</organism>
<dbReference type="Pfam" id="PF03401">
    <property type="entry name" value="TctC"/>
    <property type="match status" value="1"/>
</dbReference>
<dbReference type="CDD" id="cd13578">
    <property type="entry name" value="PBP2_Bug27"/>
    <property type="match status" value="1"/>
</dbReference>
<name>A0ABZ0PI66_9PROT</name>
<keyword evidence="2" id="KW-0732">Signal</keyword>
<dbReference type="PANTHER" id="PTHR42928:SF5">
    <property type="entry name" value="BLR1237 PROTEIN"/>
    <property type="match status" value="1"/>
</dbReference>
<dbReference type="Gene3D" id="3.40.190.10">
    <property type="entry name" value="Periplasmic binding protein-like II"/>
    <property type="match status" value="1"/>
</dbReference>